<dbReference type="InterPro" id="IPR013785">
    <property type="entry name" value="Aldolase_TIM"/>
</dbReference>
<evidence type="ECO:0000313" key="6">
    <source>
        <dbReference type="EMBL" id="OGC55850.1"/>
    </source>
</evidence>
<keyword evidence="3" id="KW-0408">Iron</keyword>
<evidence type="ECO:0000256" key="2">
    <source>
        <dbReference type="ARBA" id="ARBA00022723"/>
    </source>
</evidence>
<name>A0A1F4VFV7_UNCKA</name>
<evidence type="ECO:0000256" key="1">
    <source>
        <dbReference type="ARBA" id="ARBA00022691"/>
    </source>
</evidence>
<keyword evidence="2" id="KW-0479">Metal-binding</keyword>
<sequence>MLQLLSKIPQYKLAYHLGWPKILPANYTFIISTFCNSRCKTCYVWKQQHEELVLDEWKKILKSIGKAPFWVTVSGGEPFIQPHIAELCKMICEICEPAILNIPTNSTMYKIIPGRLKEILEGAKKTQIIINLSLDGVGEKHDQIRRTHNNFEYFKENYKNIKKMKASYDNLTVGIHSVISKFNFNDARELFDYALGLEPDQYITEIAEERKELDTHGKAITPSYEEYSQAIDNLIERIKKRRFTGMAKITESFRLEYYDMVKKWLKRREQIFPCFAGVASCQVSSWGEVWPCCIRGDKMGDLRAVDYDFKKAWFNQEADRIRRSIKNRECECPLANASYTNMLMHVATLTKVGLRVLIP</sequence>
<dbReference type="GO" id="GO:0003824">
    <property type="term" value="F:catalytic activity"/>
    <property type="evidence" value="ECO:0007669"/>
    <property type="project" value="InterPro"/>
</dbReference>
<dbReference type="CDD" id="cd01335">
    <property type="entry name" value="Radical_SAM"/>
    <property type="match status" value="1"/>
</dbReference>
<reference evidence="6 7" key="1">
    <citation type="journal article" date="2016" name="Nat. Commun.">
        <title>Thousands of microbial genomes shed light on interconnected biogeochemical processes in an aquifer system.</title>
        <authorList>
            <person name="Anantharaman K."/>
            <person name="Brown C.T."/>
            <person name="Hug L.A."/>
            <person name="Sharon I."/>
            <person name="Castelle C.J."/>
            <person name="Probst A.J."/>
            <person name="Thomas B.C."/>
            <person name="Singh A."/>
            <person name="Wilkins M.J."/>
            <person name="Karaoz U."/>
            <person name="Brodie E.L."/>
            <person name="Williams K.H."/>
            <person name="Hubbard S.S."/>
            <person name="Banfield J.F."/>
        </authorList>
    </citation>
    <scope>NUCLEOTIDE SEQUENCE [LARGE SCALE GENOMIC DNA]</scope>
</reference>
<dbReference type="CDD" id="cd21109">
    <property type="entry name" value="SPASM"/>
    <property type="match status" value="1"/>
</dbReference>
<dbReference type="SFLD" id="SFLDS00029">
    <property type="entry name" value="Radical_SAM"/>
    <property type="match status" value="1"/>
</dbReference>
<dbReference type="GO" id="GO:0051536">
    <property type="term" value="F:iron-sulfur cluster binding"/>
    <property type="evidence" value="ECO:0007669"/>
    <property type="project" value="UniProtKB-KW"/>
</dbReference>
<protein>
    <submittedName>
        <fullName evidence="6">Radical SAM protein</fullName>
    </submittedName>
</protein>
<dbReference type="Gene3D" id="3.20.20.70">
    <property type="entry name" value="Aldolase class I"/>
    <property type="match status" value="1"/>
</dbReference>
<dbReference type="SFLD" id="SFLDG01067">
    <property type="entry name" value="SPASM/twitch_domain_containing"/>
    <property type="match status" value="1"/>
</dbReference>
<proteinExistence type="predicted"/>
<dbReference type="PANTHER" id="PTHR11228:SF7">
    <property type="entry name" value="PQQA PEPTIDE CYCLASE"/>
    <property type="match status" value="1"/>
</dbReference>
<keyword evidence="4" id="KW-0411">Iron-sulfur</keyword>
<dbReference type="SUPFAM" id="SSF102114">
    <property type="entry name" value="Radical SAM enzymes"/>
    <property type="match status" value="1"/>
</dbReference>
<dbReference type="GO" id="GO:0046872">
    <property type="term" value="F:metal ion binding"/>
    <property type="evidence" value="ECO:0007669"/>
    <property type="project" value="UniProtKB-KW"/>
</dbReference>
<dbReference type="AlphaFoldDB" id="A0A1F4VFV7"/>
<dbReference type="Pfam" id="PF04055">
    <property type="entry name" value="Radical_SAM"/>
    <property type="match status" value="1"/>
</dbReference>
<evidence type="ECO:0000313" key="7">
    <source>
        <dbReference type="Proteomes" id="UP000176504"/>
    </source>
</evidence>
<gene>
    <name evidence="6" type="ORF">A3A78_02320</name>
</gene>
<dbReference type="InterPro" id="IPR050377">
    <property type="entry name" value="Radical_SAM_PqqE_MftC-like"/>
</dbReference>
<comment type="caution">
    <text evidence="6">The sequence shown here is derived from an EMBL/GenBank/DDBJ whole genome shotgun (WGS) entry which is preliminary data.</text>
</comment>
<accession>A0A1F4VFV7</accession>
<feature type="domain" description="Radical SAM core" evidence="5">
    <location>
        <begin position="21"/>
        <end position="237"/>
    </location>
</feature>
<keyword evidence="1" id="KW-0949">S-adenosyl-L-methionine</keyword>
<organism evidence="6 7">
    <name type="scientific">candidate division WWE3 bacterium RIFCSPLOWO2_01_FULL_41_18</name>
    <dbReference type="NCBI Taxonomy" id="1802625"/>
    <lineage>
        <taxon>Bacteria</taxon>
        <taxon>Katanobacteria</taxon>
    </lineage>
</organism>
<dbReference type="PROSITE" id="PS51918">
    <property type="entry name" value="RADICAL_SAM"/>
    <property type="match status" value="1"/>
</dbReference>
<evidence type="ECO:0000256" key="4">
    <source>
        <dbReference type="ARBA" id="ARBA00023014"/>
    </source>
</evidence>
<dbReference type="InterPro" id="IPR058240">
    <property type="entry name" value="rSAM_sf"/>
</dbReference>
<dbReference type="EMBL" id="MEVI01000001">
    <property type="protein sequence ID" value="OGC55850.1"/>
    <property type="molecule type" value="Genomic_DNA"/>
</dbReference>
<dbReference type="PANTHER" id="PTHR11228">
    <property type="entry name" value="RADICAL SAM DOMAIN PROTEIN"/>
    <property type="match status" value="1"/>
</dbReference>
<dbReference type="InterPro" id="IPR007197">
    <property type="entry name" value="rSAM"/>
</dbReference>
<dbReference type="Proteomes" id="UP000176504">
    <property type="component" value="Unassembled WGS sequence"/>
</dbReference>
<evidence type="ECO:0000259" key="5">
    <source>
        <dbReference type="PROSITE" id="PS51918"/>
    </source>
</evidence>
<evidence type="ECO:0000256" key="3">
    <source>
        <dbReference type="ARBA" id="ARBA00023004"/>
    </source>
</evidence>